<dbReference type="CDD" id="cd05117">
    <property type="entry name" value="STKc_CAMK"/>
    <property type="match status" value="1"/>
</dbReference>
<keyword evidence="12" id="KW-1185">Reference proteome</keyword>
<evidence type="ECO:0000313" key="12">
    <source>
        <dbReference type="Proteomes" id="UP001151760"/>
    </source>
</evidence>
<feature type="domain" description="EF-hand" evidence="10">
    <location>
        <begin position="518"/>
        <end position="553"/>
    </location>
</feature>
<evidence type="ECO:0000256" key="7">
    <source>
        <dbReference type="ARBA" id="ARBA00022840"/>
    </source>
</evidence>
<keyword evidence="5" id="KW-0418">Kinase</keyword>
<evidence type="ECO:0000313" key="11">
    <source>
        <dbReference type="EMBL" id="GJT03354.1"/>
    </source>
</evidence>
<feature type="domain" description="EF-hand" evidence="10">
    <location>
        <begin position="446"/>
        <end position="481"/>
    </location>
</feature>
<dbReference type="InterPro" id="IPR017441">
    <property type="entry name" value="Protein_kinase_ATP_BS"/>
</dbReference>
<feature type="domain" description="EF-hand" evidence="10">
    <location>
        <begin position="482"/>
        <end position="517"/>
    </location>
</feature>
<dbReference type="SUPFAM" id="SSF47473">
    <property type="entry name" value="EF-hand"/>
    <property type="match status" value="1"/>
</dbReference>
<dbReference type="PANTHER" id="PTHR24349">
    <property type="entry name" value="SERINE/THREONINE-PROTEIN KINASE"/>
    <property type="match status" value="1"/>
</dbReference>
<evidence type="ECO:0000256" key="4">
    <source>
        <dbReference type="ARBA" id="ARBA00022741"/>
    </source>
</evidence>
<dbReference type="SMART" id="SM00054">
    <property type="entry name" value="EFh"/>
    <property type="match status" value="4"/>
</dbReference>
<dbReference type="InterPro" id="IPR000719">
    <property type="entry name" value="Prot_kinase_dom"/>
</dbReference>
<feature type="domain" description="EF-hand" evidence="10">
    <location>
        <begin position="556"/>
        <end position="587"/>
    </location>
</feature>
<evidence type="ECO:0000256" key="8">
    <source>
        <dbReference type="PROSITE-ProRule" id="PRU10141"/>
    </source>
</evidence>
<gene>
    <name evidence="11" type="ORF">Tco_0824523</name>
</gene>
<dbReference type="PROSITE" id="PS00018">
    <property type="entry name" value="EF_HAND_1"/>
    <property type="match status" value="4"/>
</dbReference>
<dbReference type="InterPro" id="IPR018247">
    <property type="entry name" value="EF_Hand_1_Ca_BS"/>
</dbReference>
<keyword evidence="4 8" id="KW-0547">Nucleotide-binding</keyword>
<dbReference type="CDD" id="cd00051">
    <property type="entry name" value="EFh"/>
    <property type="match status" value="2"/>
</dbReference>
<organism evidence="11 12">
    <name type="scientific">Tanacetum coccineum</name>
    <dbReference type="NCBI Taxonomy" id="301880"/>
    <lineage>
        <taxon>Eukaryota</taxon>
        <taxon>Viridiplantae</taxon>
        <taxon>Streptophyta</taxon>
        <taxon>Embryophyta</taxon>
        <taxon>Tracheophyta</taxon>
        <taxon>Spermatophyta</taxon>
        <taxon>Magnoliopsida</taxon>
        <taxon>eudicotyledons</taxon>
        <taxon>Gunneridae</taxon>
        <taxon>Pentapetalae</taxon>
        <taxon>asterids</taxon>
        <taxon>campanulids</taxon>
        <taxon>Asterales</taxon>
        <taxon>Asteraceae</taxon>
        <taxon>Asteroideae</taxon>
        <taxon>Anthemideae</taxon>
        <taxon>Anthemidinae</taxon>
        <taxon>Tanacetum</taxon>
    </lineage>
</organism>
<evidence type="ECO:0000256" key="5">
    <source>
        <dbReference type="ARBA" id="ARBA00022777"/>
    </source>
</evidence>
<comment type="similarity">
    <text evidence="1">Belongs to the protein kinase superfamily. CAMK Ser/Thr protein kinase family. CaMK subfamily.</text>
</comment>
<accession>A0ABQ5AQZ7</accession>
<feature type="binding site" evidence="8">
    <location>
        <position position="178"/>
    </location>
    <ligand>
        <name>ATP</name>
        <dbReference type="ChEBI" id="CHEBI:30616"/>
    </ligand>
</feature>
<dbReference type="InterPro" id="IPR050205">
    <property type="entry name" value="CDPK_Ser/Thr_kinases"/>
</dbReference>
<dbReference type="SMART" id="SM00220">
    <property type="entry name" value="S_TKc"/>
    <property type="match status" value="1"/>
</dbReference>
<evidence type="ECO:0000256" key="3">
    <source>
        <dbReference type="ARBA" id="ARBA00022679"/>
    </source>
</evidence>
<evidence type="ECO:0000259" key="9">
    <source>
        <dbReference type="PROSITE" id="PS50011"/>
    </source>
</evidence>
<dbReference type="PROSITE" id="PS00107">
    <property type="entry name" value="PROTEIN_KINASE_ATP"/>
    <property type="match status" value="1"/>
</dbReference>
<keyword evidence="6" id="KW-0106">Calcium</keyword>
<dbReference type="Pfam" id="PF00069">
    <property type="entry name" value="Pkinase"/>
    <property type="match status" value="1"/>
</dbReference>
<dbReference type="Gene3D" id="1.10.238.10">
    <property type="entry name" value="EF-hand"/>
    <property type="match status" value="1"/>
</dbReference>
<dbReference type="PROSITE" id="PS50011">
    <property type="entry name" value="PROTEIN_KINASE_DOM"/>
    <property type="match status" value="1"/>
</dbReference>
<protein>
    <submittedName>
        <fullName evidence="11">Calcium-dependent protein kinase 26-like protein</fullName>
    </submittedName>
</protein>
<dbReference type="Gene3D" id="1.10.510.10">
    <property type="entry name" value="Transferase(Phosphotransferase) domain 1"/>
    <property type="match status" value="1"/>
</dbReference>
<proteinExistence type="inferred from homology"/>
<dbReference type="InterPro" id="IPR002048">
    <property type="entry name" value="EF_hand_dom"/>
</dbReference>
<dbReference type="EMBL" id="BQNB010012421">
    <property type="protein sequence ID" value="GJT03354.1"/>
    <property type="molecule type" value="Genomic_DNA"/>
</dbReference>
<reference evidence="11" key="1">
    <citation type="journal article" date="2022" name="Int. J. Mol. Sci.">
        <title>Draft Genome of Tanacetum Coccineum: Genomic Comparison of Closely Related Tanacetum-Family Plants.</title>
        <authorList>
            <person name="Yamashiro T."/>
            <person name="Shiraishi A."/>
            <person name="Nakayama K."/>
            <person name="Satake H."/>
        </authorList>
    </citation>
    <scope>NUCLEOTIDE SEQUENCE</scope>
</reference>
<dbReference type="Proteomes" id="UP001151760">
    <property type="component" value="Unassembled WGS sequence"/>
</dbReference>
<dbReference type="InterPro" id="IPR008271">
    <property type="entry name" value="Ser/Thr_kinase_AS"/>
</dbReference>
<keyword evidence="2" id="KW-0723">Serine/threonine-protein kinase</keyword>
<evidence type="ECO:0000259" key="10">
    <source>
        <dbReference type="PROSITE" id="PS50222"/>
    </source>
</evidence>
<evidence type="ECO:0000256" key="6">
    <source>
        <dbReference type="ARBA" id="ARBA00022837"/>
    </source>
</evidence>
<comment type="caution">
    <text evidence="11">The sequence shown here is derived from an EMBL/GenBank/DDBJ whole genome shotgun (WGS) entry which is preliminary data.</text>
</comment>
<dbReference type="PROSITE" id="PS00108">
    <property type="entry name" value="PROTEIN_KINASE_ST"/>
    <property type="match status" value="1"/>
</dbReference>
<dbReference type="Pfam" id="PF13499">
    <property type="entry name" value="EF-hand_7"/>
    <property type="match status" value="2"/>
</dbReference>
<sequence length="608" mass="68323">MGNVCVGGSCYSKDGFFQSVSRPYWWSRSPDMIYYKNEEFSKSPTEDDAAKDVVTVQKVPPRIVIIAKNEVKVTQAAVVFEQEMKQDVKQVEKVVIVKQKSKSTQQQPKVTPNVKQAHNVKRMLSAGLQADRVLKTKTGHLKEYYNLGQKLGHGQFGTTFLCTEKTTGKEFACKSIAKRKLITDDDVEDVRREIEIMHHLSGHPNVVSIQGAYEDSVAVHLVMELCAGGELFDRITKKGHFSERKAADLVSTIAGVIEACHSLGVMHRDLKPENFLFVDDDEDSPLKTIDFGLSVFFKPGEKFEDVVGSPYYVAPEVLLKNYGPEADIWSAGVILYILLCGVPPFWGESENEIFEEVLRGKLDFTSDPWPSISNSAKDLVRKMLIRDPKKRITAHGVLCHPWISDDGVAPDKPLDSAVLSRLTQFSAMNKLKRMALRVIVSKLSEEEIAGLKQMFEMIDTDNSGYITFEELKAGLKRFGSTLKESEIYDLMQSADIDNSGTIDYEEFVAATLHMNKVDRDDHLFAAFSYFDKDDSGYITLDELQQACKEFGLDDVHLEEIIKEADQNNDGRIDYNEFVAMMHNGNTTLAKKQVKDNFSVTLTEAVPVC</sequence>
<keyword evidence="7 8" id="KW-0067">ATP-binding</keyword>
<feature type="domain" description="Protein kinase" evidence="9">
    <location>
        <begin position="145"/>
        <end position="403"/>
    </location>
</feature>
<name>A0ABQ5AQZ7_9ASTR</name>
<dbReference type="InterPro" id="IPR011009">
    <property type="entry name" value="Kinase-like_dom_sf"/>
</dbReference>
<dbReference type="Gene3D" id="3.30.200.20">
    <property type="entry name" value="Phosphorylase Kinase, domain 1"/>
    <property type="match status" value="1"/>
</dbReference>
<keyword evidence="3" id="KW-0808">Transferase</keyword>
<dbReference type="SUPFAM" id="SSF56112">
    <property type="entry name" value="Protein kinase-like (PK-like)"/>
    <property type="match status" value="1"/>
</dbReference>
<evidence type="ECO:0000256" key="2">
    <source>
        <dbReference type="ARBA" id="ARBA00022527"/>
    </source>
</evidence>
<reference evidence="11" key="2">
    <citation type="submission" date="2022-01" db="EMBL/GenBank/DDBJ databases">
        <authorList>
            <person name="Yamashiro T."/>
            <person name="Shiraishi A."/>
            <person name="Satake H."/>
            <person name="Nakayama K."/>
        </authorList>
    </citation>
    <scope>NUCLEOTIDE SEQUENCE</scope>
</reference>
<evidence type="ECO:0000256" key="1">
    <source>
        <dbReference type="ARBA" id="ARBA00005354"/>
    </source>
</evidence>
<dbReference type="InterPro" id="IPR011992">
    <property type="entry name" value="EF-hand-dom_pair"/>
</dbReference>
<dbReference type="PROSITE" id="PS50222">
    <property type="entry name" value="EF_HAND_2"/>
    <property type="match status" value="4"/>
</dbReference>